<proteinExistence type="predicted"/>
<accession>X0VHV7</accession>
<protein>
    <submittedName>
        <fullName evidence="1">Uncharacterized protein</fullName>
    </submittedName>
</protein>
<feature type="non-terminal residue" evidence="1">
    <location>
        <position position="1"/>
    </location>
</feature>
<gene>
    <name evidence="1" type="ORF">S01H1_33575</name>
</gene>
<dbReference type="EMBL" id="BARS01020853">
    <property type="protein sequence ID" value="GAG12048.1"/>
    <property type="molecule type" value="Genomic_DNA"/>
</dbReference>
<evidence type="ECO:0000313" key="1">
    <source>
        <dbReference type="EMBL" id="GAG12048.1"/>
    </source>
</evidence>
<reference evidence="1" key="1">
    <citation type="journal article" date="2014" name="Front. Microbiol.">
        <title>High frequency of phylogenetically diverse reductive dehalogenase-homologous genes in deep subseafloor sedimentary metagenomes.</title>
        <authorList>
            <person name="Kawai M."/>
            <person name="Futagami T."/>
            <person name="Toyoda A."/>
            <person name="Takaki Y."/>
            <person name="Nishi S."/>
            <person name="Hori S."/>
            <person name="Arai W."/>
            <person name="Tsubouchi T."/>
            <person name="Morono Y."/>
            <person name="Uchiyama I."/>
            <person name="Ito T."/>
            <person name="Fujiyama A."/>
            <person name="Inagaki F."/>
            <person name="Takami H."/>
        </authorList>
    </citation>
    <scope>NUCLEOTIDE SEQUENCE</scope>
    <source>
        <strain evidence="1">Expedition CK06-06</strain>
    </source>
</reference>
<sequence length="62" mass="7580">VNTDERIIKGSRLSNAMQVMKEEREHADYKVFPPIEFNKRFIDMFWRKYDITITLLEEEELD</sequence>
<name>X0VHV7_9ZZZZ</name>
<dbReference type="AlphaFoldDB" id="X0VHV7"/>
<comment type="caution">
    <text evidence="1">The sequence shown here is derived from an EMBL/GenBank/DDBJ whole genome shotgun (WGS) entry which is preliminary data.</text>
</comment>
<organism evidence="1">
    <name type="scientific">marine sediment metagenome</name>
    <dbReference type="NCBI Taxonomy" id="412755"/>
    <lineage>
        <taxon>unclassified sequences</taxon>
        <taxon>metagenomes</taxon>
        <taxon>ecological metagenomes</taxon>
    </lineage>
</organism>